<protein>
    <submittedName>
        <fullName evidence="3">Uncharacterized protein</fullName>
    </submittedName>
</protein>
<keyword evidence="4" id="KW-1185">Reference proteome</keyword>
<proteinExistence type="predicted"/>
<feature type="compositionally biased region" description="Polar residues" evidence="1">
    <location>
        <begin position="134"/>
        <end position="150"/>
    </location>
</feature>
<gene>
    <name evidence="3" type="ORF">TBRA_LOCUS10807</name>
</gene>
<feature type="region of interest" description="Disordered" evidence="1">
    <location>
        <begin position="24"/>
        <end position="47"/>
    </location>
</feature>
<evidence type="ECO:0000313" key="3">
    <source>
        <dbReference type="EMBL" id="CAB0039046.1"/>
    </source>
</evidence>
<evidence type="ECO:0000256" key="2">
    <source>
        <dbReference type="SAM" id="SignalP"/>
    </source>
</evidence>
<feature type="compositionally biased region" description="Low complexity" evidence="1">
    <location>
        <begin position="24"/>
        <end position="42"/>
    </location>
</feature>
<feature type="region of interest" description="Disordered" evidence="1">
    <location>
        <begin position="89"/>
        <end position="203"/>
    </location>
</feature>
<keyword evidence="2" id="KW-0732">Signal</keyword>
<feature type="signal peptide" evidence="2">
    <location>
        <begin position="1"/>
        <end position="25"/>
    </location>
</feature>
<feature type="compositionally biased region" description="Low complexity" evidence="1">
    <location>
        <begin position="167"/>
        <end position="184"/>
    </location>
</feature>
<organism evidence="3 4">
    <name type="scientific">Trichogramma brassicae</name>
    <dbReference type="NCBI Taxonomy" id="86971"/>
    <lineage>
        <taxon>Eukaryota</taxon>
        <taxon>Metazoa</taxon>
        <taxon>Ecdysozoa</taxon>
        <taxon>Arthropoda</taxon>
        <taxon>Hexapoda</taxon>
        <taxon>Insecta</taxon>
        <taxon>Pterygota</taxon>
        <taxon>Neoptera</taxon>
        <taxon>Endopterygota</taxon>
        <taxon>Hymenoptera</taxon>
        <taxon>Apocrita</taxon>
        <taxon>Proctotrupomorpha</taxon>
        <taxon>Chalcidoidea</taxon>
        <taxon>Trichogrammatidae</taxon>
        <taxon>Trichogramma</taxon>
    </lineage>
</organism>
<dbReference type="AlphaFoldDB" id="A0A6H5IT58"/>
<dbReference type="Proteomes" id="UP000479190">
    <property type="component" value="Unassembled WGS sequence"/>
</dbReference>
<feature type="chain" id="PRO_5026057656" evidence="2">
    <location>
        <begin position="26"/>
        <end position="607"/>
    </location>
</feature>
<sequence length="607" mass="69357">MTSRVFWLLSYTVGLSLVLVHSSSSSSSSSSSGSSSSSSSGSTSNDELFLREAYRTIDQQQQQQREQQQYSPNGAENLLFLDLLRDAYRQQKQQQQQQVRSNPNMAMLDESEPPPPPPPPFQQQLRLPRAYNNGPMSAASSKPNNNQDYRGSNKAVAAKRTSTNSARQQQQHQQQKQEQQQQKQHQSKRKSKDLASPPAMMMPSIPAASHFVLRSTRGSRRYDVPQIGDATSAVSKLTIIATEILRPCTGVYTRIPRRIPLARRGAMSSFTYSRVGYILYDDARARYNMLAHNNNNNNNRGTQGDCIPKYINAPYVLILVHRKCKNSTTSDLSYVTQCVVSYTNDEPRLDFRVTYAVKEEPNDYTWLDAGSDYNFDSVNSCEVKNLKTFTVDKLSLPMPIDPTPNHRSCTMRKFHFAKYRHLHRAYDGVLDISLSCASFYYLDTSPLRCVFRPTFIHRSGLNYFQRVGSSEDAAKTHWIYVPRHKHRSRCCSIARHKTCIASVFYLSYKKQDKEKKCNTPIVHWSGLQLIETNSSYTKGQPYRHDAQPLFYIKSDIPGVLRLRDQCSPSCRGVTYQCARGYTIIIESLPTRYIHCILYCYTRCTRSQ</sequence>
<dbReference type="EMBL" id="CADCXV010000933">
    <property type="protein sequence ID" value="CAB0039046.1"/>
    <property type="molecule type" value="Genomic_DNA"/>
</dbReference>
<name>A0A6H5IT58_9HYME</name>
<reference evidence="3 4" key="1">
    <citation type="submission" date="2020-02" db="EMBL/GenBank/DDBJ databases">
        <authorList>
            <person name="Ferguson B K."/>
        </authorList>
    </citation>
    <scope>NUCLEOTIDE SEQUENCE [LARGE SCALE GENOMIC DNA]</scope>
</reference>
<evidence type="ECO:0000313" key="4">
    <source>
        <dbReference type="Proteomes" id="UP000479190"/>
    </source>
</evidence>
<evidence type="ECO:0000256" key="1">
    <source>
        <dbReference type="SAM" id="MobiDB-lite"/>
    </source>
</evidence>
<accession>A0A6H5IT58</accession>